<dbReference type="InterPro" id="IPR036412">
    <property type="entry name" value="HAD-like_sf"/>
</dbReference>
<sequence>MTYDIMMKKKFVNKKEAKQLISKLGDEFAVIKNPGYIHPEYELYPLAEKIRKTNKLVAAVMDMDGTTTTTEVLCIHSLEFMIRKFSGRMDKTIWQGLTEKDYPHIIGNSTTKHVEYLISTYSKSFKKNEIIKSFLFAAVWTIFFGKDQQRKDEVLLNLKSFGCHNLIDDPFIRKFKNINALVDEDKEQISEYLFNKYKNYFNTFGFSDYVRLGIDVYYQRYHEILERIRLGESRFIAEELFSDANKHLIEAMPGIAVFLPMIKGMITEYQELFFDYLIKSYENKTGKTLSNKKIESARKYFYSLCNHFQKLPMKTAIVTSSIFYEADIVLREVFKVIYSELNHLLPDSDFKRNLIEKFSDYNFYYDAVVTASDSSEIRLKPHRDLYSIALYKLNIPKNDFDKVIGFEDSESGTIAIRAAGIGLCAAVPFTQTSGHNFKAASYICKGGIPEVILKHNLFL</sequence>
<evidence type="ECO:0000313" key="2">
    <source>
        <dbReference type="Proteomes" id="UP000007394"/>
    </source>
</evidence>
<dbReference type="AlphaFoldDB" id="I0AIB2"/>
<keyword evidence="2" id="KW-1185">Reference proteome</keyword>
<dbReference type="eggNOG" id="COG0637">
    <property type="taxonomic scope" value="Bacteria"/>
</dbReference>
<dbReference type="KEGG" id="ial:IALB_1008"/>
<evidence type="ECO:0008006" key="3">
    <source>
        <dbReference type="Google" id="ProtNLM"/>
    </source>
</evidence>
<dbReference type="HOGENOM" id="CLU_595520_0_0_10"/>
<gene>
    <name evidence="1" type="ordered locus">IALB_1008</name>
</gene>
<accession>I0AIB2</accession>
<protein>
    <recommendedName>
        <fullName evidence="3">Phosphatase</fullName>
    </recommendedName>
</protein>
<name>I0AIB2_IGNAJ</name>
<proteinExistence type="predicted"/>
<evidence type="ECO:0000313" key="1">
    <source>
        <dbReference type="EMBL" id="AFH48719.1"/>
    </source>
</evidence>
<dbReference type="PATRIC" id="fig|945713.3.peg.1012"/>
<dbReference type="InterPro" id="IPR023214">
    <property type="entry name" value="HAD_sf"/>
</dbReference>
<dbReference type="SUPFAM" id="SSF56784">
    <property type="entry name" value="HAD-like"/>
    <property type="match status" value="1"/>
</dbReference>
<dbReference type="Gene3D" id="3.40.50.1000">
    <property type="entry name" value="HAD superfamily/HAD-like"/>
    <property type="match status" value="1"/>
</dbReference>
<dbReference type="EMBL" id="CP003418">
    <property type="protein sequence ID" value="AFH48719.1"/>
    <property type="molecule type" value="Genomic_DNA"/>
</dbReference>
<organism evidence="1 2">
    <name type="scientific">Ignavibacterium album (strain DSM 19864 / JCM 16511 / NBRC 101810 / Mat9-16)</name>
    <dbReference type="NCBI Taxonomy" id="945713"/>
    <lineage>
        <taxon>Bacteria</taxon>
        <taxon>Pseudomonadati</taxon>
        <taxon>Ignavibacteriota</taxon>
        <taxon>Ignavibacteria</taxon>
        <taxon>Ignavibacteriales</taxon>
        <taxon>Ignavibacteriaceae</taxon>
        <taxon>Ignavibacterium</taxon>
    </lineage>
</organism>
<dbReference type="Proteomes" id="UP000007394">
    <property type="component" value="Chromosome"/>
</dbReference>
<reference evidence="1 2" key="1">
    <citation type="journal article" date="2012" name="Front. Microbiol.">
        <title>Complete genome of Ignavibacterium album, a metabolically versatile, flagellated, facultative anaerobe from the phylum Chlorobi.</title>
        <authorList>
            <person name="Liu Z."/>
            <person name="Frigaard N.-U."/>
            <person name="Vogl K."/>
            <person name="Iino T."/>
            <person name="Ohkuma M."/>
            <person name="Overmann J."/>
            <person name="Bryant D.A."/>
        </authorList>
    </citation>
    <scope>NUCLEOTIDE SEQUENCE [LARGE SCALE GENOMIC DNA]</scope>
    <source>
        <strain evidence="2">DSM 19864 / JCM 16511 / NBRC 101810 / Mat9-16</strain>
    </source>
</reference>
<dbReference type="STRING" id="945713.IALB_1008"/>